<protein>
    <recommendedName>
        <fullName evidence="6">NlpC/P60 domain-containing protein</fullName>
    </recommendedName>
</protein>
<feature type="region of interest" description="Disordered" evidence="5">
    <location>
        <begin position="101"/>
        <end position="138"/>
    </location>
</feature>
<feature type="compositionally biased region" description="Basic and acidic residues" evidence="5">
    <location>
        <begin position="117"/>
        <end position="128"/>
    </location>
</feature>
<evidence type="ECO:0000259" key="6">
    <source>
        <dbReference type="PROSITE" id="PS51935"/>
    </source>
</evidence>
<dbReference type="InterPro" id="IPR051202">
    <property type="entry name" value="Peptidase_C40"/>
</dbReference>
<evidence type="ECO:0000256" key="4">
    <source>
        <dbReference type="ARBA" id="ARBA00022807"/>
    </source>
</evidence>
<proteinExistence type="inferred from homology"/>
<feature type="region of interest" description="Disordered" evidence="5">
    <location>
        <begin position="1"/>
        <end position="27"/>
    </location>
</feature>
<dbReference type="Proteomes" id="UP001499841">
    <property type="component" value="Unassembled WGS sequence"/>
</dbReference>
<evidence type="ECO:0000256" key="1">
    <source>
        <dbReference type="ARBA" id="ARBA00007074"/>
    </source>
</evidence>
<gene>
    <name evidence="7" type="ORF">GCM10022262_42860</name>
</gene>
<dbReference type="PROSITE" id="PS51935">
    <property type="entry name" value="NLPC_P60"/>
    <property type="match status" value="1"/>
</dbReference>
<dbReference type="PANTHER" id="PTHR47053">
    <property type="entry name" value="MUREIN DD-ENDOPEPTIDASE MEPH-RELATED"/>
    <property type="match status" value="1"/>
</dbReference>
<keyword evidence="3" id="KW-0378">Hydrolase</keyword>
<sequence length="265" mass="26498">MTSTPTVPGARHRAARRPSTPLTALVSGPGARRSLLTVASSGLAITMAATTAAAAPQSSTTQALPQVDVTSLTSEALSAMVTTPSVTVPADVSWSVEAVAAEATPAPEPEPAPAPVVERESATSRDTARAPLAEAAPAAAAAPEAAPAPAPAASASASAIVSIARQYIGTPYVSGGATPAGFDCSGFTQYVFAQVGISLPRTSSEQRYAGTVVSAAEARPGDLVWGPGHVGIYTGNGQHIAARSPGTALYESPIYISNPVFIRVA</sequence>
<name>A0ABP6UR75_9MICO</name>
<keyword evidence="4" id="KW-0788">Thiol protease</keyword>
<dbReference type="RefSeq" id="WP_345045823.1">
    <property type="nucleotide sequence ID" value="NZ_BAABBA010000081.1"/>
</dbReference>
<accession>A0ABP6UR75</accession>
<organism evidence="7 8">
    <name type="scientific">Georgenia daeguensis</name>
    <dbReference type="NCBI Taxonomy" id="908355"/>
    <lineage>
        <taxon>Bacteria</taxon>
        <taxon>Bacillati</taxon>
        <taxon>Actinomycetota</taxon>
        <taxon>Actinomycetes</taxon>
        <taxon>Micrococcales</taxon>
        <taxon>Bogoriellaceae</taxon>
        <taxon>Georgenia</taxon>
    </lineage>
</organism>
<reference evidence="8" key="1">
    <citation type="journal article" date="2019" name="Int. J. Syst. Evol. Microbiol.">
        <title>The Global Catalogue of Microorganisms (GCM) 10K type strain sequencing project: providing services to taxonomists for standard genome sequencing and annotation.</title>
        <authorList>
            <consortium name="The Broad Institute Genomics Platform"/>
            <consortium name="The Broad Institute Genome Sequencing Center for Infectious Disease"/>
            <person name="Wu L."/>
            <person name="Ma J."/>
        </authorList>
    </citation>
    <scope>NUCLEOTIDE SEQUENCE [LARGE SCALE GENOMIC DNA]</scope>
    <source>
        <strain evidence="8">JCM 17459</strain>
    </source>
</reference>
<evidence type="ECO:0000256" key="2">
    <source>
        <dbReference type="ARBA" id="ARBA00022670"/>
    </source>
</evidence>
<dbReference type="PANTHER" id="PTHR47053:SF1">
    <property type="entry name" value="MUREIN DD-ENDOPEPTIDASE MEPH-RELATED"/>
    <property type="match status" value="1"/>
</dbReference>
<keyword evidence="2" id="KW-0645">Protease</keyword>
<evidence type="ECO:0000256" key="3">
    <source>
        <dbReference type="ARBA" id="ARBA00022801"/>
    </source>
</evidence>
<dbReference type="EMBL" id="BAABBA010000081">
    <property type="protein sequence ID" value="GAA3515490.1"/>
    <property type="molecule type" value="Genomic_DNA"/>
</dbReference>
<feature type="compositionally biased region" description="Low complexity" evidence="5">
    <location>
        <begin position="129"/>
        <end position="138"/>
    </location>
</feature>
<dbReference type="Gene3D" id="3.90.1720.10">
    <property type="entry name" value="endopeptidase domain like (from Nostoc punctiforme)"/>
    <property type="match status" value="1"/>
</dbReference>
<keyword evidence="8" id="KW-1185">Reference proteome</keyword>
<comment type="similarity">
    <text evidence="1">Belongs to the peptidase C40 family.</text>
</comment>
<evidence type="ECO:0000313" key="8">
    <source>
        <dbReference type="Proteomes" id="UP001499841"/>
    </source>
</evidence>
<dbReference type="Pfam" id="PF00877">
    <property type="entry name" value="NLPC_P60"/>
    <property type="match status" value="1"/>
</dbReference>
<evidence type="ECO:0000256" key="5">
    <source>
        <dbReference type="SAM" id="MobiDB-lite"/>
    </source>
</evidence>
<dbReference type="SUPFAM" id="SSF54001">
    <property type="entry name" value="Cysteine proteinases"/>
    <property type="match status" value="1"/>
</dbReference>
<dbReference type="InterPro" id="IPR000064">
    <property type="entry name" value="NLP_P60_dom"/>
</dbReference>
<feature type="domain" description="NlpC/P60" evidence="6">
    <location>
        <begin position="154"/>
        <end position="265"/>
    </location>
</feature>
<comment type="caution">
    <text evidence="7">The sequence shown here is derived from an EMBL/GenBank/DDBJ whole genome shotgun (WGS) entry which is preliminary data.</text>
</comment>
<evidence type="ECO:0000313" key="7">
    <source>
        <dbReference type="EMBL" id="GAA3515490.1"/>
    </source>
</evidence>
<dbReference type="InterPro" id="IPR038765">
    <property type="entry name" value="Papain-like_cys_pep_sf"/>
</dbReference>